<dbReference type="Proteomes" id="UP000094068">
    <property type="component" value="Unassembled WGS sequence"/>
</dbReference>
<comment type="caution">
    <text evidence="1">The sequence shown here is derived from an EMBL/GenBank/DDBJ whole genome shotgun (WGS) entry which is preliminary data.</text>
</comment>
<reference evidence="2" key="1">
    <citation type="submission" date="2016-09" db="EMBL/GenBank/DDBJ databases">
        <authorList>
            <person name="Gulvik C.A."/>
        </authorList>
    </citation>
    <scope>NUCLEOTIDE SEQUENCE [LARGE SCALE GENOMIC DNA]</scope>
    <source>
        <strain evidence="2">DSM 23328</strain>
    </source>
</reference>
<sequence length="179" mass="20078">MILGTLGNELSQLTCSMHIAKELSTDDELKGFSSFERAIESLKKNTIQKVLIPGAYPDINKFIMDNDLEVYKSFVEKIPSLVFASNSKKPKECSELFLHKATKNLVTDIPSISSVTKLTYVDSNEEACEKLIMNNQDQSFTACITNSLCAEYFNLKIHTILREGISMPGAIFKIKENNK</sequence>
<proteinExistence type="predicted"/>
<protein>
    <recommendedName>
        <fullName evidence="3">Prephenate dehydratase</fullName>
    </recommendedName>
</protein>
<dbReference type="RefSeq" id="WP_069645094.1">
    <property type="nucleotide sequence ID" value="NZ_MIJZ01000001.1"/>
</dbReference>
<keyword evidence="2" id="KW-1185">Reference proteome</keyword>
<dbReference type="AlphaFoldDB" id="A0A1E5GMX0"/>
<evidence type="ECO:0000313" key="2">
    <source>
        <dbReference type="Proteomes" id="UP000094068"/>
    </source>
</evidence>
<evidence type="ECO:0000313" key="1">
    <source>
        <dbReference type="EMBL" id="OEG14044.1"/>
    </source>
</evidence>
<accession>A0A1E5GMX0</accession>
<organism evidence="1 2">
    <name type="scientific">Enterococcus ureasiticus</name>
    <dbReference type="NCBI Taxonomy" id="903984"/>
    <lineage>
        <taxon>Bacteria</taxon>
        <taxon>Bacillati</taxon>
        <taxon>Bacillota</taxon>
        <taxon>Bacilli</taxon>
        <taxon>Lactobacillales</taxon>
        <taxon>Enterococcaceae</taxon>
        <taxon>Enterococcus</taxon>
    </lineage>
</organism>
<dbReference type="EMBL" id="MIJZ01000001">
    <property type="protein sequence ID" value="OEG14044.1"/>
    <property type="molecule type" value="Genomic_DNA"/>
</dbReference>
<evidence type="ECO:0008006" key="3">
    <source>
        <dbReference type="Google" id="ProtNLM"/>
    </source>
</evidence>
<name>A0A1E5GMX0_9ENTE</name>
<gene>
    <name evidence="1" type="ORF">BCR21_03370</name>
</gene>
<dbReference type="OrthoDB" id="2583080at2"/>